<comment type="caution">
    <text evidence="7">The sequence shown here is derived from an EMBL/GenBank/DDBJ whole genome shotgun (WGS) entry which is preliminary data.</text>
</comment>
<feature type="active site" description="Schiff-base intermediate with acetaldehyde" evidence="6">
    <location>
        <position position="154"/>
    </location>
</feature>
<evidence type="ECO:0000256" key="6">
    <source>
        <dbReference type="HAMAP-Rule" id="MF_00114"/>
    </source>
</evidence>
<dbReference type="HAMAP" id="MF_00114">
    <property type="entry name" value="DeoC_type1"/>
    <property type="match status" value="1"/>
</dbReference>
<dbReference type="InterPro" id="IPR002915">
    <property type="entry name" value="DeoC/FbaB/LacD_aldolase"/>
</dbReference>
<dbReference type="EC" id="4.1.2.4" evidence="6"/>
<feature type="active site" description="Proton donor/acceptor" evidence="6">
    <location>
        <position position="183"/>
    </location>
</feature>
<keyword evidence="2 6" id="KW-0963">Cytoplasm</keyword>
<dbReference type="NCBIfam" id="TIGR00126">
    <property type="entry name" value="deoC"/>
    <property type="match status" value="1"/>
</dbReference>
<dbReference type="Pfam" id="PF01791">
    <property type="entry name" value="DeoC"/>
    <property type="match status" value="1"/>
</dbReference>
<dbReference type="PANTHER" id="PTHR10889">
    <property type="entry name" value="DEOXYRIBOSE-PHOSPHATE ALDOLASE"/>
    <property type="match status" value="1"/>
</dbReference>
<name>A0ABW4LNP6_9BACI</name>
<evidence type="ECO:0000256" key="2">
    <source>
        <dbReference type="ARBA" id="ARBA00022490"/>
    </source>
</evidence>
<comment type="catalytic activity">
    <reaction evidence="5 6">
        <text>2-deoxy-D-ribose 5-phosphate = D-glyceraldehyde 3-phosphate + acetaldehyde</text>
        <dbReference type="Rhea" id="RHEA:12821"/>
        <dbReference type="ChEBI" id="CHEBI:15343"/>
        <dbReference type="ChEBI" id="CHEBI:59776"/>
        <dbReference type="ChEBI" id="CHEBI:62877"/>
        <dbReference type="EC" id="4.1.2.4"/>
    </reaction>
</comment>
<comment type="similarity">
    <text evidence="1 6">Belongs to the DeoC/FbaB aldolase family. DeoC type 1 subfamily.</text>
</comment>
<gene>
    <name evidence="6 7" type="primary">deoC</name>
    <name evidence="7" type="ORF">ACFSCX_08515</name>
</gene>
<keyword evidence="4 6" id="KW-0704">Schiff base</keyword>
<dbReference type="InterPro" id="IPR013785">
    <property type="entry name" value="Aldolase_TIM"/>
</dbReference>
<organism evidence="7 8">
    <name type="scientific">Bacillus salitolerans</name>
    <dbReference type="NCBI Taxonomy" id="1437434"/>
    <lineage>
        <taxon>Bacteria</taxon>
        <taxon>Bacillati</taxon>
        <taxon>Bacillota</taxon>
        <taxon>Bacilli</taxon>
        <taxon>Bacillales</taxon>
        <taxon>Bacillaceae</taxon>
        <taxon>Bacillus</taxon>
    </lineage>
</organism>
<dbReference type="InterPro" id="IPR028581">
    <property type="entry name" value="DeoC_typeI"/>
</dbReference>
<keyword evidence="8" id="KW-1185">Reference proteome</keyword>
<evidence type="ECO:0000256" key="1">
    <source>
        <dbReference type="ARBA" id="ARBA00010936"/>
    </source>
</evidence>
<dbReference type="RefSeq" id="WP_377927770.1">
    <property type="nucleotide sequence ID" value="NZ_JBHUEM010000009.1"/>
</dbReference>
<dbReference type="Proteomes" id="UP001597214">
    <property type="component" value="Unassembled WGS sequence"/>
</dbReference>
<accession>A0ABW4LNP6</accession>
<comment type="subcellular location">
    <subcellularLocation>
        <location evidence="6">Cytoplasm</location>
    </subcellularLocation>
</comment>
<dbReference type="InterPro" id="IPR011343">
    <property type="entry name" value="DeoC"/>
</dbReference>
<proteinExistence type="inferred from homology"/>
<evidence type="ECO:0000313" key="7">
    <source>
        <dbReference type="EMBL" id="MFD1736607.1"/>
    </source>
</evidence>
<dbReference type="SUPFAM" id="SSF51569">
    <property type="entry name" value="Aldolase"/>
    <property type="match status" value="1"/>
</dbReference>
<dbReference type="GO" id="GO:0004139">
    <property type="term" value="F:deoxyribose-phosphate aldolase activity"/>
    <property type="evidence" value="ECO:0007669"/>
    <property type="project" value="UniProtKB-EC"/>
</dbReference>
<dbReference type="SMART" id="SM01133">
    <property type="entry name" value="DeoC"/>
    <property type="match status" value="1"/>
</dbReference>
<reference evidence="8" key="1">
    <citation type="journal article" date="2019" name="Int. J. Syst. Evol. Microbiol.">
        <title>The Global Catalogue of Microorganisms (GCM) 10K type strain sequencing project: providing services to taxonomists for standard genome sequencing and annotation.</title>
        <authorList>
            <consortium name="The Broad Institute Genomics Platform"/>
            <consortium name="The Broad Institute Genome Sequencing Center for Infectious Disease"/>
            <person name="Wu L."/>
            <person name="Ma J."/>
        </authorList>
    </citation>
    <scope>NUCLEOTIDE SEQUENCE [LARGE SCALE GENOMIC DNA]</scope>
    <source>
        <strain evidence="8">CCUG 49339</strain>
    </source>
</reference>
<comment type="pathway">
    <text evidence="6">Carbohydrate degradation; 2-deoxy-D-ribose 1-phosphate degradation; D-glyceraldehyde 3-phosphate and acetaldehyde from 2-deoxy-alpha-D-ribose 1-phosphate: step 2/2.</text>
</comment>
<keyword evidence="3 6" id="KW-0456">Lyase</keyword>
<feature type="active site" description="Proton donor/acceptor" evidence="6">
    <location>
        <position position="91"/>
    </location>
</feature>
<evidence type="ECO:0000256" key="3">
    <source>
        <dbReference type="ARBA" id="ARBA00023239"/>
    </source>
</evidence>
<comment type="function">
    <text evidence="6">Catalyzes a reversible aldol reaction between acetaldehyde and D-glyceraldehyde 3-phosphate to generate 2-deoxy-D-ribose 5-phosphate.</text>
</comment>
<sequence length="223" mass="23545">MTKNIAELIDHTILKQDATKEEVEKFCKEALEYKFASVCVNPTWVETVARLLKGSDVKVCTVIGFPLGATTTETKAFETADSISKGATEVDMVINVGALKDKQDDLVEEDIRAVVQASKGKALVKVIIETALLTNEEKKRACQLSVKAGADFVKTSTGFSTGGATIDDIKLMRETVGPNVGVKASGGVRDAKSVADLIEAGATRIGASSGIAIVKGEVSTSSY</sequence>
<evidence type="ECO:0000256" key="4">
    <source>
        <dbReference type="ARBA" id="ARBA00023270"/>
    </source>
</evidence>
<dbReference type="PIRSF" id="PIRSF001357">
    <property type="entry name" value="DeoC"/>
    <property type="match status" value="1"/>
</dbReference>
<evidence type="ECO:0000256" key="5">
    <source>
        <dbReference type="ARBA" id="ARBA00048791"/>
    </source>
</evidence>
<dbReference type="PANTHER" id="PTHR10889:SF1">
    <property type="entry name" value="DEOXYRIBOSE-PHOSPHATE ALDOLASE"/>
    <property type="match status" value="1"/>
</dbReference>
<dbReference type="CDD" id="cd00959">
    <property type="entry name" value="DeoC"/>
    <property type="match status" value="1"/>
</dbReference>
<evidence type="ECO:0000313" key="8">
    <source>
        <dbReference type="Proteomes" id="UP001597214"/>
    </source>
</evidence>
<dbReference type="Gene3D" id="3.20.20.70">
    <property type="entry name" value="Aldolase class I"/>
    <property type="match status" value="1"/>
</dbReference>
<dbReference type="EMBL" id="JBHUEM010000009">
    <property type="protein sequence ID" value="MFD1736607.1"/>
    <property type="molecule type" value="Genomic_DNA"/>
</dbReference>
<protein>
    <recommendedName>
        <fullName evidence="6">Deoxyribose-phosphate aldolase</fullName>
        <shortName evidence="6">DERA</shortName>
        <ecNumber evidence="6">4.1.2.4</ecNumber>
    </recommendedName>
    <alternativeName>
        <fullName evidence="6">2-deoxy-D-ribose 5-phosphate aldolase</fullName>
    </alternativeName>
    <alternativeName>
        <fullName evidence="6">Phosphodeoxyriboaldolase</fullName>
        <shortName evidence="6">Deoxyriboaldolase</shortName>
    </alternativeName>
</protein>